<dbReference type="HAMAP" id="MF_01366">
    <property type="entry name" value="Ribosomal_uL13"/>
    <property type="match status" value="1"/>
</dbReference>
<comment type="function">
    <text evidence="4">This protein is one of the early assembly proteins of the 50S ribosomal subunit, although it is not seen to bind rRNA by itself. It is important during the early stages of 50S assembly.</text>
</comment>
<dbReference type="PANTHER" id="PTHR11545">
    <property type="entry name" value="RIBOSOMAL PROTEIN L13"/>
    <property type="match status" value="1"/>
</dbReference>
<dbReference type="NCBIfam" id="TIGR01066">
    <property type="entry name" value="rplM_bact"/>
    <property type="match status" value="1"/>
</dbReference>
<dbReference type="CDD" id="cd00392">
    <property type="entry name" value="Ribosomal_L13"/>
    <property type="match status" value="1"/>
</dbReference>
<evidence type="ECO:0000313" key="5">
    <source>
        <dbReference type="EMBL" id="EHM13763.1"/>
    </source>
</evidence>
<dbReference type="Proteomes" id="UP000003806">
    <property type="component" value="Chromosome"/>
</dbReference>
<dbReference type="STRING" id="885272.JonanDRAFT_1399"/>
<accession>H0UIL8</accession>
<gene>
    <name evidence="4" type="primary">rplM</name>
    <name evidence="5" type="ORF">JonanDRAFT_1399</name>
</gene>
<dbReference type="InterPro" id="IPR036899">
    <property type="entry name" value="Ribosomal_uL13_sf"/>
</dbReference>
<keyword evidence="2 4" id="KW-0689">Ribosomal protein</keyword>
<dbReference type="GO" id="GO:0017148">
    <property type="term" value="P:negative regulation of translation"/>
    <property type="evidence" value="ECO:0007669"/>
    <property type="project" value="TreeGrafter"/>
</dbReference>
<dbReference type="Pfam" id="PF00572">
    <property type="entry name" value="Ribosomal_L13"/>
    <property type="match status" value="1"/>
</dbReference>
<comment type="subunit">
    <text evidence="4">Part of the 50S ribosomal subunit.</text>
</comment>
<dbReference type="OrthoDB" id="9801330at2"/>
<evidence type="ECO:0000313" key="6">
    <source>
        <dbReference type="Proteomes" id="UP000003806"/>
    </source>
</evidence>
<proteinExistence type="inferred from homology"/>
<dbReference type="eggNOG" id="COG0102">
    <property type="taxonomic scope" value="Bacteria"/>
</dbReference>
<keyword evidence="3 4" id="KW-0687">Ribonucleoprotein</keyword>
<dbReference type="InterPro" id="IPR005822">
    <property type="entry name" value="Ribosomal_uL13"/>
</dbReference>
<dbReference type="InterPro" id="IPR005823">
    <property type="entry name" value="Ribosomal_uL13_bac-type"/>
</dbReference>
<comment type="similarity">
    <text evidence="1 4">Belongs to the universal ribosomal protein uL13 family.</text>
</comment>
<evidence type="ECO:0000256" key="1">
    <source>
        <dbReference type="ARBA" id="ARBA00006227"/>
    </source>
</evidence>
<dbReference type="EMBL" id="CM001376">
    <property type="protein sequence ID" value="EHM13763.1"/>
    <property type="molecule type" value="Genomic_DNA"/>
</dbReference>
<name>H0UIL8_9BACT</name>
<dbReference type="PANTHER" id="PTHR11545:SF2">
    <property type="entry name" value="LARGE RIBOSOMAL SUBUNIT PROTEIN UL13M"/>
    <property type="match status" value="1"/>
</dbReference>
<dbReference type="GO" id="GO:0022625">
    <property type="term" value="C:cytosolic large ribosomal subunit"/>
    <property type="evidence" value="ECO:0007669"/>
    <property type="project" value="TreeGrafter"/>
</dbReference>
<evidence type="ECO:0000256" key="2">
    <source>
        <dbReference type="ARBA" id="ARBA00022980"/>
    </source>
</evidence>
<dbReference type="PIRSF" id="PIRSF002181">
    <property type="entry name" value="Ribosomal_L13"/>
    <property type="match status" value="1"/>
</dbReference>
<dbReference type="Gene3D" id="3.90.1180.10">
    <property type="entry name" value="Ribosomal protein L13"/>
    <property type="match status" value="1"/>
</dbReference>
<keyword evidence="6" id="KW-1185">Reference proteome</keyword>
<organism evidence="5 6">
    <name type="scientific">Jonquetella anthropi DSM 22815</name>
    <dbReference type="NCBI Taxonomy" id="885272"/>
    <lineage>
        <taxon>Bacteria</taxon>
        <taxon>Thermotogati</taxon>
        <taxon>Synergistota</taxon>
        <taxon>Synergistia</taxon>
        <taxon>Synergistales</taxon>
        <taxon>Dethiosulfovibrionaceae</taxon>
        <taxon>Jonquetella</taxon>
    </lineage>
</organism>
<dbReference type="AlphaFoldDB" id="H0UIL8"/>
<dbReference type="RefSeq" id="WP_008519453.1">
    <property type="nucleotide sequence ID" value="NZ_CM001376.1"/>
</dbReference>
<evidence type="ECO:0000256" key="3">
    <source>
        <dbReference type="ARBA" id="ARBA00023274"/>
    </source>
</evidence>
<evidence type="ECO:0000256" key="4">
    <source>
        <dbReference type="HAMAP-Rule" id="MF_01366"/>
    </source>
</evidence>
<sequence>MTANRTFMATKASYVPKWYVIDATDIPLGRLASRISLILTGKSKPSYTPHVDTGDFVIVINADKVGFTGRRKLAETKVYRHSGHPGGFKETTYAEMMQKDSTRLVERIVRGMLPKSRLHFERKLKVYAGADHPHAAQQPVQITL</sequence>
<dbReference type="GO" id="GO:0003729">
    <property type="term" value="F:mRNA binding"/>
    <property type="evidence" value="ECO:0007669"/>
    <property type="project" value="TreeGrafter"/>
</dbReference>
<reference evidence="5 6" key="1">
    <citation type="submission" date="2011-11" db="EMBL/GenBank/DDBJ databases">
        <title>The Noncontiguous Finished genome of Jonquetella anthropi DSM 22815.</title>
        <authorList>
            <consortium name="US DOE Joint Genome Institute (JGI-PGF)"/>
            <person name="Lucas S."/>
            <person name="Copeland A."/>
            <person name="Lapidus A."/>
            <person name="Glavina del Rio T."/>
            <person name="Dalin E."/>
            <person name="Tice H."/>
            <person name="Bruce D."/>
            <person name="Goodwin L."/>
            <person name="Pitluck S."/>
            <person name="Peters L."/>
            <person name="Mikhailova N."/>
            <person name="Held B."/>
            <person name="Kyrpides N."/>
            <person name="Mavromatis K."/>
            <person name="Ivanova N."/>
            <person name="Markowitz V."/>
            <person name="Cheng J.-F."/>
            <person name="Hugenholtz P."/>
            <person name="Woyke T."/>
            <person name="Wu D."/>
            <person name="Gronow S."/>
            <person name="Wellnitz S."/>
            <person name="Brambilla E."/>
            <person name="Klenk H.-P."/>
            <person name="Eisen J.A."/>
        </authorList>
    </citation>
    <scope>NUCLEOTIDE SEQUENCE [LARGE SCALE GENOMIC DNA]</scope>
    <source>
        <strain evidence="5 6">DSM 22815</strain>
    </source>
</reference>
<protein>
    <recommendedName>
        <fullName evidence="4">Large ribosomal subunit protein uL13</fullName>
    </recommendedName>
</protein>
<dbReference type="SUPFAM" id="SSF52161">
    <property type="entry name" value="Ribosomal protein L13"/>
    <property type="match status" value="1"/>
</dbReference>
<dbReference type="GO" id="GO:0006412">
    <property type="term" value="P:translation"/>
    <property type="evidence" value="ECO:0007669"/>
    <property type="project" value="UniProtKB-UniRule"/>
</dbReference>
<dbReference type="GO" id="GO:0003735">
    <property type="term" value="F:structural constituent of ribosome"/>
    <property type="evidence" value="ECO:0007669"/>
    <property type="project" value="InterPro"/>
</dbReference>
<dbReference type="HOGENOM" id="CLU_082184_2_2_0"/>